<name>A0A330LRJ0_9GAMM</name>
<dbReference type="GO" id="GO:0003677">
    <property type="term" value="F:DNA binding"/>
    <property type="evidence" value="ECO:0007669"/>
    <property type="project" value="UniProtKB-UniRule"/>
</dbReference>
<dbReference type="Pfam" id="PF00440">
    <property type="entry name" value="TetR_N"/>
    <property type="match status" value="1"/>
</dbReference>
<feature type="domain" description="HTH tetR-type" evidence="6">
    <location>
        <begin position="24"/>
        <end position="84"/>
    </location>
</feature>
<dbReference type="PRINTS" id="PR00455">
    <property type="entry name" value="HTHTETR"/>
</dbReference>
<evidence type="ECO:0000256" key="2">
    <source>
        <dbReference type="ARBA" id="ARBA00023125"/>
    </source>
</evidence>
<dbReference type="PROSITE" id="PS50977">
    <property type="entry name" value="HTH_TETR_2"/>
    <property type="match status" value="1"/>
</dbReference>
<protein>
    <submittedName>
        <fullName evidence="7">Transcriptional regulator AcuR</fullName>
    </submittedName>
</protein>
<evidence type="ECO:0000256" key="3">
    <source>
        <dbReference type="ARBA" id="ARBA00023163"/>
    </source>
</evidence>
<reference evidence="8" key="1">
    <citation type="submission" date="2018-05" db="EMBL/GenBank/DDBJ databases">
        <authorList>
            <person name="Cea G.-C."/>
            <person name="William W."/>
        </authorList>
    </citation>
    <scope>NUCLEOTIDE SEQUENCE [LARGE SCALE GENOMIC DNA]</scope>
    <source>
        <strain evidence="8">DB21MT 5</strain>
    </source>
</reference>
<dbReference type="EMBL" id="LS483250">
    <property type="protein sequence ID" value="SQD79062.1"/>
    <property type="molecule type" value="Genomic_DNA"/>
</dbReference>
<proteinExistence type="predicted"/>
<evidence type="ECO:0000256" key="4">
    <source>
        <dbReference type="PROSITE-ProRule" id="PRU00335"/>
    </source>
</evidence>
<dbReference type="Proteomes" id="UP000250163">
    <property type="component" value="Chromosome MORIYA"/>
</dbReference>
<dbReference type="PANTHER" id="PTHR47506:SF6">
    <property type="entry name" value="HTH-TYPE TRANSCRIPTIONAL REPRESSOR NEMR"/>
    <property type="match status" value="1"/>
</dbReference>
<evidence type="ECO:0000313" key="7">
    <source>
        <dbReference type="EMBL" id="SQD79062.1"/>
    </source>
</evidence>
<sequence length="214" mass="23895">MENMTNNQPKPRRGRPPKVARENTDTRALLIRSGVEVLTESGFAAAGIDGILKKVGVPKGSFYHYFKSKEDFGQAVIAHYASYFAAKLDKYLLDESIAPLQRIVKFADGAKRGIVKFEFKRGCLVGNLGQEVAILPDSYRLILQNIFAVWQTKMQACLETAQQQGDIKKNINCAQQAEYFWIGWEGAVMRARLVQSVQPLDLYIATFIASIATS</sequence>
<evidence type="ECO:0000256" key="5">
    <source>
        <dbReference type="SAM" id="MobiDB-lite"/>
    </source>
</evidence>
<dbReference type="SUPFAM" id="SSF48498">
    <property type="entry name" value="Tetracyclin repressor-like, C-terminal domain"/>
    <property type="match status" value="1"/>
</dbReference>
<dbReference type="AlphaFoldDB" id="A0A330LRJ0"/>
<gene>
    <name evidence="7" type="primary">acuR</name>
    <name evidence="7" type="ORF">MORIYA_2586</name>
</gene>
<keyword evidence="1" id="KW-0805">Transcription regulation</keyword>
<evidence type="ECO:0000313" key="8">
    <source>
        <dbReference type="Proteomes" id="UP000250163"/>
    </source>
</evidence>
<feature type="DNA-binding region" description="H-T-H motif" evidence="4">
    <location>
        <begin position="47"/>
        <end position="66"/>
    </location>
</feature>
<organism evidence="7 8">
    <name type="scientific">Moritella yayanosii</name>
    <dbReference type="NCBI Taxonomy" id="69539"/>
    <lineage>
        <taxon>Bacteria</taxon>
        <taxon>Pseudomonadati</taxon>
        <taxon>Pseudomonadota</taxon>
        <taxon>Gammaproteobacteria</taxon>
        <taxon>Alteromonadales</taxon>
        <taxon>Moritellaceae</taxon>
        <taxon>Moritella</taxon>
    </lineage>
</organism>
<keyword evidence="3" id="KW-0804">Transcription</keyword>
<feature type="region of interest" description="Disordered" evidence="5">
    <location>
        <begin position="1"/>
        <end position="23"/>
    </location>
</feature>
<evidence type="ECO:0000259" key="6">
    <source>
        <dbReference type="PROSITE" id="PS50977"/>
    </source>
</evidence>
<dbReference type="InterPro" id="IPR011075">
    <property type="entry name" value="TetR_C"/>
</dbReference>
<dbReference type="InterPro" id="IPR036271">
    <property type="entry name" value="Tet_transcr_reg_TetR-rel_C_sf"/>
</dbReference>
<dbReference type="InterPro" id="IPR009057">
    <property type="entry name" value="Homeodomain-like_sf"/>
</dbReference>
<dbReference type="Gene3D" id="1.10.357.10">
    <property type="entry name" value="Tetracycline Repressor, domain 2"/>
    <property type="match status" value="1"/>
</dbReference>
<dbReference type="InterPro" id="IPR001647">
    <property type="entry name" value="HTH_TetR"/>
</dbReference>
<dbReference type="PANTHER" id="PTHR47506">
    <property type="entry name" value="TRANSCRIPTIONAL REGULATORY PROTEIN"/>
    <property type="match status" value="1"/>
</dbReference>
<evidence type="ECO:0000256" key="1">
    <source>
        <dbReference type="ARBA" id="ARBA00023015"/>
    </source>
</evidence>
<dbReference type="KEGG" id="mya:MORIYA_2586"/>
<accession>A0A330LRJ0</accession>
<keyword evidence="2 4" id="KW-0238">DNA-binding</keyword>
<keyword evidence="8" id="KW-1185">Reference proteome</keyword>
<dbReference type="SUPFAM" id="SSF46689">
    <property type="entry name" value="Homeodomain-like"/>
    <property type="match status" value="1"/>
</dbReference>
<dbReference type="Pfam" id="PF16925">
    <property type="entry name" value="TetR_C_13"/>
    <property type="match status" value="1"/>
</dbReference>